<dbReference type="GeneID" id="9801512"/>
<dbReference type="KEGG" id="crq:GCK72_025134"/>
<dbReference type="AlphaFoldDB" id="A0A6A5G137"/>
<reference evidence="2 3" key="1">
    <citation type="submission" date="2019-12" db="EMBL/GenBank/DDBJ databases">
        <title>Chromosome-level assembly of the Caenorhabditis remanei genome.</title>
        <authorList>
            <person name="Teterina A.A."/>
            <person name="Willis J.H."/>
            <person name="Phillips P.C."/>
        </authorList>
    </citation>
    <scope>NUCLEOTIDE SEQUENCE [LARGE SCALE GENOMIC DNA]</scope>
    <source>
        <strain evidence="2 3">PX506</strain>
        <tissue evidence="2">Whole organism</tissue>
    </source>
</reference>
<protein>
    <submittedName>
        <fullName evidence="2">Uncharacterized protein</fullName>
    </submittedName>
</protein>
<evidence type="ECO:0000313" key="3">
    <source>
        <dbReference type="Proteomes" id="UP000483820"/>
    </source>
</evidence>
<dbReference type="RefSeq" id="XP_003098454.2">
    <property type="nucleotide sequence ID" value="XM_003098406.2"/>
</dbReference>
<feature type="chain" id="PRO_5025562705" evidence="1">
    <location>
        <begin position="21"/>
        <end position="171"/>
    </location>
</feature>
<accession>A0A6A5G137</accession>
<evidence type="ECO:0000256" key="1">
    <source>
        <dbReference type="SAM" id="SignalP"/>
    </source>
</evidence>
<organism evidence="2 3">
    <name type="scientific">Caenorhabditis remanei</name>
    <name type="common">Caenorhabditis vulgaris</name>
    <dbReference type="NCBI Taxonomy" id="31234"/>
    <lineage>
        <taxon>Eukaryota</taxon>
        <taxon>Metazoa</taxon>
        <taxon>Ecdysozoa</taxon>
        <taxon>Nematoda</taxon>
        <taxon>Chromadorea</taxon>
        <taxon>Rhabditida</taxon>
        <taxon>Rhabditina</taxon>
        <taxon>Rhabditomorpha</taxon>
        <taxon>Rhabditoidea</taxon>
        <taxon>Rhabditidae</taxon>
        <taxon>Peloderinae</taxon>
        <taxon>Caenorhabditis</taxon>
    </lineage>
</organism>
<name>A0A6A5G137_CAERE</name>
<dbReference type="PANTHER" id="PTHR38633:SF1">
    <property type="entry name" value="UTERINE LUMIN EXPRESSED_LOCAILIZED"/>
    <property type="match status" value="1"/>
</dbReference>
<dbReference type="Proteomes" id="UP000483820">
    <property type="component" value="Chromosome X"/>
</dbReference>
<proteinExistence type="predicted"/>
<gene>
    <name evidence="2" type="ORF">GCK72_025134</name>
</gene>
<evidence type="ECO:0000313" key="2">
    <source>
        <dbReference type="EMBL" id="KAF1748667.1"/>
    </source>
</evidence>
<feature type="signal peptide" evidence="1">
    <location>
        <begin position="1"/>
        <end position="20"/>
    </location>
</feature>
<sequence>MFVLLTLALVCAAAASSGYGAPTYNQPAPTYRGSAPSYGSYGSYSSESSSSSEEHHRRRCKKLKDLDIDTALKSRARDAKFSPLERKGKHYTKISCPNDGKKYALLGDKTGAKVTIGSDDNNNSIVLAEGVNIDLVAKCNGKRTHVKLANGDRVRIRKVACVQLDGAITAF</sequence>
<dbReference type="EMBL" id="WUAV01000006">
    <property type="protein sequence ID" value="KAF1748667.1"/>
    <property type="molecule type" value="Genomic_DNA"/>
</dbReference>
<dbReference type="PANTHER" id="PTHR38633">
    <property type="entry name" value="PROTEIN CBG15573-RELATED"/>
    <property type="match status" value="1"/>
</dbReference>
<keyword evidence="1" id="KW-0732">Signal</keyword>
<dbReference type="CTD" id="9801512"/>
<comment type="caution">
    <text evidence="2">The sequence shown here is derived from an EMBL/GenBank/DDBJ whole genome shotgun (WGS) entry which is preliminary data.</text>
</comment>